<reference evidence="2 3" key="1">
    <citation type="submission" date="2019-06" db="EMBL/GenBank/DDBJ databases">
        <title>Genomics analysis of Aphanomyces spp. identifies a new class of oomycete effector associated with host adaptation.</title>
        <authorList>
            <person name="Gaulin E."/>
        </authorList>
    </citation>
    <scope>NUCLEOTIDE SEQUENCE [LARGE SCALE GENOMIC DNA]</scope>
    <source>
        <strain evidence="2 3">E</strain>
    </source>
</reference>
<evidence type="ECO:0000313" key="3">
    <source>
        <dbReference type="Proteomes" id="UP000469452"/>
    </source>
</evidence>
<comment type="caution">
    <text evidence="2">The sequence shown here is derived from an EMBL/GenBank/DDBJ whole genome shotgun (WGS) entry which is preliminary data.</text>
</comment>
<organism evidence="2 3">
    <name type="scientific">Aphanomyces astaci</name>
    <name type="common">Crayfish plague agent</name>
    <dbReference type="NCBI Taxonomy" id="112090"/>
    <lineage>
        <taxon>Eukaryota</taxon>
        <taxon>Sar</taxon>
        <taxon>Stramenopiles</taxon>
        <taxon>Oomycota</taxon>
        <taxon>Saprolegniomycetes</taxon>
        <taxon>Saprolegniales</taxon>
        <taxon>Verrucalvaceae</taxon>
        <taxon>Aphanomyces</taxon>
    </lineage>
</organism>
<evidence type="ECO:0008006" key="4">
    <source>
        <dbReference type="Google" id="ProtNLM"/>
    </source>
</evidence>
<proteinExistence type="predicted"/>
<sequence>MALEETPSVPTQINPCQEFEVEDPPQFGDESTPSDQESSDSEVDPTGLEAISGGHHQVFSVDVINDTPQSFADIEASPNKQAWLDATQEEYDALVYNGTWVLTDLPRGRKALACKWLWRNKFDAVGR</sequence>
<dbReference type="Proteomes" id="UP000469452">
    <property type="component" value="Unassembled WGS sequence"/>
</dbReference>
<feature type="region of interest" description="Disordered" evidence="1">
    <location>
        <begin position="1"/>
        <end position="50"/>
    </location>
</feature>
<dbReference type="AlphaFoldDB" id="A0A6A5AVG6"/>
<protein>
    <recommendedName>
        <fullName evidence="4">Reverse transcriptase Ty1/copia-type domain-containing protein</fullName>
    </recommendedName>
</protein>
<name>A0A6A5AVG6_APHAT</name>
<evidence type="ECO:0000313" key="2">
    <source>
        <dbReference type="EMBL" id="KAF0774459.1"/>
    </source>
</evidence>
<dbReference type="VEuPathDB" id="FungiDB:H257_11904"/>
<evidence type="ECO:0000256" key="1">
    <source>
        <dbReference type="SAM" id="MobiDB-lite"/>
    </source>
</evidence>
<accession>A0A6A5AVG6</accession>
<dbReference type="EMBL" id="VJMI01003752">
    <property type="protein sequence ID" value="KAF0774459.1"/>
    <property type="molecule type" value="Genomic_DNA"/>
</dbReference>
<gene>
    <name evidence="2" type="ORF">AaE_001840</name>
</gene>